<keyword evidence="2" id="KW-1185">Reference proteome</keyword>
<evidence type="ECO:0000313" key="2">
    <source>
        <dbReference type="Proteomes" id="UP000005239"/>
    </source>
</evidence>
<reference evidence="2" key="1">
    <citation type="journal article" date="2008" name="Nat. Genet.">
        <title>The Pristionchus pacificus genome provides a unique perspective on nematode lifestyle and parasitism.</title>
        <authorList>
            <person name="Dieterich C."/>
            <person name="Clifton S.W."/>
            <person name="Schuster L.N."/>
            <person name="Chinwalla A."/>
            <person name="Delehaunty K."/>
            <person name="Dinkelacker I."/>
            <person name="Fulton L."/>
            <person name="Fulton R."/>
            <person name="Godfrey J."/>
            <person name="Minx P."/>
            <person name="Mitreva M."/>
            <person name="Roeseler W."/>
            <person name="Tian H."/>
            <person name="Witte H."/>
            <person name="Yang S.P."/>
            <person name="Wilson R.K."/>
            <person name="Sommer R.J."/>
        </authorList>
    </citation>
    <scope>NUCLEOTIDE SEQUENCE [LARGE SCALE GENOMIC DNA]</scope>
    <source>
        <strain evidence="2">PS312</strain>
    </source>
</reference>
<protein>
    <submittedName>
        <fullName evidence="1">Uncharacterized protein</fullName>
    </submittedName>
</protein>
<name>A0A2A6BHJ9_PRIPA</name>
<gene>
    <name evidence="1" type="primary">WBGene00281184</name>
</gene>
<accession>A0A2A6BHJ9</accession>
<organism evidence="1 2">
    <name type="scientific">Pristionchus pacificus</name>
    <name type="common">Parasitic nematode worm</name>
    <dbReference type="NCBI Taxonomy" id="54126"/>
    <lineage>
        <taxon>Eukaryota</taxon>
        <taxon>Metazoa</taxon>
        <taxon>Ecdysozoa</taxon>
        <taxon>Nematoda</taxon>
        <taxon>Chromadorea</taxon>
        <taxon>Rhabditida</taxon>
        <taxon>Rhabditina</taxon>
        <taxon>Diplogasteromorpha</taxon>
        <taxon>Diplogasteroidea</taxon>
        <taxon>Neodiplogasteridae</taxon>
        <taxon>Pristionchus</taxon>
    </lineage>
</organism>
<sequence length="77" mass="8565">MFKCIFDVGMQVTSTKNDEVITCSNANCFGYRVVGQVCDRIFCTILHKWHTIFPASSFTCNTKEAPAGGDFGRTFCP</sequence>
<dbReference type="AlphaFoldDB" id="A0A2A6BHJ9"/>
<dbReference type="Proteomes" id="UP000005239">
    <property type="component" value="Unassembled WGS sequence"/>
</dbReference>
<accession>A0A8R1UX42</accession>
<reference evidence="1" key="2">
    <citation type="submission" date="2022-06" db="UniProtKB">
        <authorList>
            <consortium name="EnsemblMetazoa"/>
        </authorList>
    </citation>
    <scope>IDENTIFICATION</scope>
    <source>
        <strain evidence="1">PS312</strain>
    </source>
</reference>
<dbReference type="EnsemblMetazoa" id="PPA42815.1">
    <property type="protein sequence ID" value="PPA42815.1"/>
    <property type="gene ID" value="WBGene00281184"/>
</dbReference>
<proteinExistence type="predicted"/>
<evidence type="ECO:0000313" key="1">
    <source>
        <dbReference type="EnsemblMetazoa" id="PPA42815.1"/>
    </source>
</evidence>